<dbReference type="EMBL" id="LT629690">
    <property type="protein sequence ID" value="SDF76596.1"/>
    <property type="molecule type" value="Genomic_DNA"/>
</dbReference>
<evidence type="ECO:0000313" key="2">
    <source>
        <dbReference type="Proteomes" id="UP000182427"/>
    </source>
</evidence>
<accession>A0A1G7NRI7</accession>
<dbReference type="RefSeq" id="WP_083346063.1">
    <property type="nucleotide sequence ID" value="NZ_LT629690.1"/>
</dbReference>
<sequence>MTNNSQTLADALKTLEGQVVESYVDGWKSYWKLVTDVARDPSSFQTAQKEYLNHVVQTVPGNVSKTLQAGVRVYGALIQSGGQLAGELYTRTAQDLTKAATAAATTAETVAARVVEPAPVAPSEFTFEGYAEETLSKRFLVSNRSPHPVDVALEISSFTPDTEGALVQVNVTPQTFSLAANEENVVSCAVTIPPSLTPMKDHRAVLSAPGLPSLSIGLHVRSMGERDVVIEDAPTA</sequence>
<organism evidence="1 2">
    <name type="scientific">Terriglobus roseus</name>
    <dbReference type="NCBI Taxonomy" id="392734"/>
    <lineage>
        <taxon>Bacteria</taxon>
        <taxon>Pseudomonadati</taxon>
        <taxon>Acidobacteriota</taxon>
        <taxon>Terriglobia</taxon>
        <taxon>Terriglobales</taxon>
        <taxon>Acidobacteriaceae</taxon>
        <taxon>Terriglobus</taxon>
    </lineage>
</organism>
<protein>
    <submittedName>
        <fullName evidence="1">Uncharacterized protein</fullName>
    </submittedName>
</protein>
<dbReference type="AlphaFoldDB" id="A0A1G7NRI7"/>
<dbReference type="OrthoDB" id="9821372at2"/>
<keyword evidence="2" id="KW-1185">Reference proteome</keyword>
<reference evidence="1 2" key="1">
    <citation type="submission" date="2016-10" db="EMBL/GenBank/DDBJ databases">
        <authorList>
            <person name="de Groot N.N."/>
        </authorList>
    </citation>
    <scope>NUCLEOTIDE SEQUENCE [LARGE SCALE GENOMIC DNA]</scope>
    <source>
        <strain evidence="1 2">GAS232</strain>
    </source>
</reference>
<evidence type="ECO:0000313" key="1">
    <source>
        <dbReference type="EMBL" id="SDF76596.1"/>
    </source>
</evidence>
<proteinExistence type="predicted"/>
<gene>
    <name evidence="1" type="ORF">SAMN05444167_3241</name>
</gene>
<name>A0A1G7NRI7_9BACT</name>
<dbReference type="Proteomes" id="UP000182427">
    <property type="component" value="Chromosome I"/>
</dbReference>